<keyword evidence="2" id="KW-1185">Reference proteome</keyword>
<reference evidence="2" key="1">
    <citation type="submission" date="2016-10" db="EMBL/GenBank/DDBJ databases">
        <authorList>
            <person name="Varghese N."/>
            <person name="Submissions S."/>
        </authorList>
    </citation>
    <scope>NUCLEOTIDE SEQUENCE [LARGE SCALE GENOMIC DNA]</scope>
    <source>
        <strain evidence="2">CGMCC 4.6858</strain>
    </source>
</reference>
<gene>
    <name evidence="1" type="ORF">SAMN05421872_102214</name>
</gene>
<organism evidence="1 2">
    <name type="scientific">Nocardioides lianchengensis</name>
    <dbReference type="NCBI Taxonomy" id="1045774"/>
    <lineage>
        <taxon>Bacteria</taxon>
        <taxon>Bacillati</taxon>
        <taxon>Actinomycetota</taxon>
        <taxon>Actinomycetes</taxon>
        <taxon>Propionibacteriales</taxon>
        <taxon>Nocardioidaceae</taxon>
        <taxon>Nocardioides</taxon>
    </lineage>
</organism>
<dbReference type="EMBL" id="FMZM01000002">
    <property type="protein sequence ID" value="SDC41502.1"/>
    <property type="molecule type" value="Genomic_DNA"/>
</dbReference>
<dbReference type="Proteomes" id="UP000199034">
    <property type="component" value="Unassembled WGS sequence"/>
</dbReference>
<name>A0A1G6LDJ7_9ACTN</name>
<accession>A0A1G6LDJ7</accession>
<evidence type="ECO:0000313" key="1">
    <source>
        <dbReference type="EMBL" id="SDC41502.1"/>
    </source>
</evidence>
<sequence length="39" mass="4672">MNETPWLIAAAILIATLAKSTPELRRTVDWWDARRRRRH</sequence>
<evidence type="ECO:0000313" key="2">
    <source>
        <dbReference type="Proteomes" id="UP000199034"/>
    </source>
</evidence>
<dbReference type="AlphaFoldDB" id="A0A1G6LDJ7"/>
<protein>
    <submittedName>
        <fullName evidence="1">Uncharacterized protein</fullName>
    </submittedName>
</protein>
<proteinExistence type="predicted"/>